<keyword evidence="1" id="KW-0812">Transmembrane</keyword>
<dbReference type="EMBL" id="LN774769">
    <property type="protein sequence ID" value="CEN27904.1"/>
    <property type="molecule type" value="Genomic_DNA"/>
</dbReference>
<evidence type="ECO:0000313" key="2">
    <source>
        <dbReference type="EMBL" id="CEN27904.1"/>
    </source>
</evidence>
<organism evidence="2 3">
    <name type="scientific">Pseudolactococcus piscium MKFS47</name>
    <dbReference type="NCBI Taxonomy" id="297352"/>
    <lineage>
        <taxon>Bacteria</taxon>
        <taxon>Bacillati</taxon>
        <taxon>Bacillota</taxon>
        <taxon>Bacilli</taxon>
        <taxon>Lactobacillales</taxon>
        <taxon>Streptococcaceae</taxon>
        <taxon>Pseudolactococcus</taxon>
    </lineage>
</organism>
<dbReference type="KEGG" id="lpk:LACPI_0704"/>
<dbReference type="AlphaFoldDB" id="A0A0D6DV91"/>
<dbReference type="Proteomes" id="UP000033166">
    <property type="component" value="Chromosome I"/>
</dbReference>
<evidence type="ECO:0000313" key="3">
    <source>
        <dbReference type="Proteomes" id="UP000033166"/>
    </source>
</evidence>
<proteinExistence type="predicted"/>
<reference evidence="3" key="1">
    <citation type="submission" date="2015-01" db="EMBL/GenBank/DDBJ databases">
        <authorList>
            <person name="Andreevskaya M."/>
        </authorList>
    </citation>
    <scope>NUCLEOTIDE SEQUENCE [LARGE SCALE GENOMIC DNA]</scope>
    <source>
        <strain evidence="3">MKFS47</strain>
    </source>
</reference>
<keyword evidence="1" id="KW-0472">Membrane</keyword>
<dbReference type="RefSeq" id="WP_047915120.1">
    <property type="nucleotide sequence ID" value="NZ_LN774769.1"/>
</dbReference>
<accession>A0A0D6DV91</accession>
<keyword evidence="1" id="KW-1133">Transmembrane helix</keyword>
<dbReference type="HOGENOM" id="CLU_2973825_0_0_9"/>
<feature type="transmembrane region" description="Helical" evidence="1">
    <location>
        <begin position="6"/>
        <end position="39"/>
    </location>
</feature>
<name>A0A0D6DV91_9LACT</name>
<gene>
    <name evidence="2" type="ORF">LACPI_0704</name>
</gene>
<sequence>MLQKWGWAFISVALLIFISTLQGAGAFLILSILVFILGLGMVIVGSKKDKAEQNGEPKV</sequence>
<protein>
    <submittedName>
        <fullName evidence="2">Uncharacterized protein</fullName>
    </submittedName>
</protein>
<evidence type="ECO:0000256" key="1">
    <source>
        <dbReference type="SAM" id="Phobius"/>
    </source>
</evidence>